<evidence type="ECO:0000313" key="2">
    <source>
        <dbReference type="EMBL" id="ORY18333.1"/>
    </source>
</evidence>
<dbReference type="Proteomes" id="UP000193144">
    <property type="component" value="Unassembled WGS sequence"/>
</dbReference>
<gene>
    <name evidence="2" type="ORF">BCR34DRAFT_554041</name>
</gene>
<sequence>MSQSHRPKCVRIRSFEPARLATCPPDRNRTGSRCRTRSPRHTTWLPSATARSRRGLERQQGSTAAPRRRSQ</sequence>
<reference evidence="2 3" key="1">
    <citation type="submission" date="2016-07" db="EMBL/GenBank/DDBJ databases">
        <title>Pervasive Adenine N6-methylation of Active Genes in Fungi.</title>
        <authorList>
            <consortium name="DOE Joint Genome Institute"/>
            <person name="Mondo S.J."/>
            <person name="Dannebaum R.O."/>
            <person name="Kuo R.C."/>
            <person name="Labutti K."/>
            <person name="Haridas S."/>
            <person name="Kuo A."/>
            <person name="Salamov A."/>
            <person name="Ahrendt S.R."/>
            <person name="Lipzen A."/>
            <person name="Sullivan W."/>
            <person name="Andreopoulos W.B."/>
            <person name="Clum A."/>
            <person name="Lindquist E."/>
            <person name="Daum C."/>
            <person name="Ramamoorthy G.K."/>
            <person name="Gryganskyi A."/>
            <person name="Culley D."/>
            <person name="Magnuson J.K."/>
            <person name="James T.Y."/>
            <person name="O'Malley M.A."/>
            <person name="Stajich J.E."/>
            <person name="Spatafora J.W."/>
            <person name="Visel A."/>
            <person name="Grigoriev I.V."/>
        </authorList>
    </citation>
    <scope>NUCLEOTIDE SEQUENCE [LARGE SCALE GENOMIC DNA]</scope>
    <source>
        <strain evidence="2 3">CBS 115471</strain>
    </source>
</reference>
<protein>
    <submittedName>
        <fullName evidence="2">Uncharacterized protein</fullName>
    </submittedName>
</protein>
<keyword evidence="3" id="KW-1185">Reference proteome</keyword>
<accession>A0A1Y2A756</accession>
<feature type="compositionally biased region" description="Basic residues" evidence="1">
    <location>
        <begin position="30"/>
        <end position="40"/>
    </location>
</feature>
<evidence type="ECO:0000256" key="1">
    <source>
        <dbReference type="SAM" id="MobiDB-lite"/>
    </source>
</evidence>
<dbReference type="EMBL" id="MCFA01000007">
    <property type="protein sequence ID" value="ORY18333.1"/>
    <property type="molecule type" value="Genomic_DNA"/>
</dbReference>
<proteinExistence type="predicted"/>
<evidence type="ECO:0000313" key="3">
    <source>
        <dbReference type="Proteomes" id="UP000193144"/>
    </source>
</evidence>
<organism evidence="2 3">
    <name type="scientific">Clohesyomyces aquaticus</name>
    <dbReference type="NCBI Taxonomy" id="1231657"/>
    <lineage>
        <taxon>Eukaryota</taxon>
        <taxon>Fungi</taxon>
        <taxon>Dikarya</taxon>
        <taxon>Ascomycota</taxon>
        <taxon>Pezizomycotina</taxon>
        <taxon>Dothideomycetes</taxon>
        <taxon>Pleosporomycetidae</taxon>
        <taxon>Pleosporales</taxon>
        <taxon>Lindgomycetaceae</taxon>
        <taxon>Clohesyomyces</taxon>
    </lineage>
</organism>
<name>A0A1Y2A756_9PLEO</name>
<comment type="caution">
    <text evidence="2">The sequence shown here is derived from an EMBL/GenBank/DDBJ whole genome shotgun (WGS) entry which is preliminary data.</text>
</comment>
<feature type="region of interest" description="Disordered" evidence="1">
    <location>
        <begin position="20"/>
        <end position="71"/>
    </location>
</feature>
<dbReference type="AlphaFoldDB" id="A0A1Y2A756"/>